<reference evidence="10" key="1">
    <citation type="submission" date="2016-08" db="EMBL/GenBank/DDBJ databases">
        <authorList>
            <person name="Seilhamer J.J."/>
        </authorList>
    </citation>
    <scope>NUCLEOTIDE SEQUENCE</scope>
    <source>
        <strain evidence="10">86</strain>
    </source>
</reference>
<dbReference type="Gene3D" id="3.40.190.10">
    <property type="entry name" value="Periplasmic binding protein-like II"/>
    <property type="match status" value="1"/>
</dbReference>
<evidence type="ECO:0000256" key="7">
    <source>
        <dbReference type="ARBA" id="ARBA00022764"/>
    </source>
</evidence>
<keyword evidence="7" id="KW-0574">Periplasm</keyword>
<gene>
    <name evidence="10" type="ORF">KL86PLE_40652</name>
</gene>
<sequence length="422" mass="46116">MKNLKAFAAAMSAVASVAVVGHAFAADSETIKWALWDWDKTAYYQPLIDAYQAKHPNVKIEYVDLGSTDYQTMLSTQLTGGADDLDVLTIKDIPGYATVVRAGQLEDLTGYMKDNAIDPAAYSGLIEQITIKDKVYALPFRSDFWVVYYNKDLFDKAGVAYPTNDMTVAQYDELSRKMTSGAGSDKVYGSIFHIWRSTVELFGILDGQHTVVDGNYDFLKPWYERALQLQSDGIVPDYAMLKTSNTHYSAPFFNNTVAMLPMGTWFAATQIAKVQSGESKSTNWGIVKYPHPDGVTAGTTIATITSLAVNTQSSHKETALDFLKFVTGPEGAAIVAATGTIPAVRDAKVIDTITAIDGFPKDENSKAALTIEKGYLEMPVHPKAPQIEVALNRVHDSIMTKNETVEDGIAEMNKTVGNIIGQ</sequence>
<name>A0A212LHA1_9HYPH</name>
<evidence type="ECO:0000256" key="3">
    <source>
        <dbReference type="ARBA" id="ARBA00011557"/>
    </source>
</evidence>
<keyword evidence="5" id="KW-0813">Transport</keyword>
<dbReference type="SUPFAM" id="SSF53850">
    <property type="entry name" value="Periplasmic binding protein-like II"/>
    <property type="match status" value="1"/>
</dbReference>
<evidence type="ECO:0000256" key="1">
    <source>
        <dbReference type="ARBA" id="ARBA00004418"/>
    </source>
</evidence>
<dbReference type="Pfam" id="PF01547">
    <property type="entry name" value="SBP_bac_1"/>
    <property type="match status" value="1"/>
</dbReference>
<dbReference type="GO" id="GO:0042597">
    <property type="term" value="C:periplasmic space"/>
    <property type="evidence" value="ECO:0007669"/>
    <property type="project" value="UniProtKB-SubCell"/>
</dbReference>
<comment type="subcellular location">
    <subcellularLocation>
        <location evidence="1">Periplasm</location>
    </subcellularLocation>
</comment>
<proteinExistence type="inferred from homology"/>
<dbReference type="RefSeq" id="WP_100082927.1">
    <property type="nucleotide sequence ID" value="NZ_LT608334.1"/>
</dbReference>
<organism evidence="10">
    <name type="scientific">uncultured Pleomorphomonas sp</name>
    <dbReference type="NCBI Taxonomy" id="442121"/>
    <lineage>
        <taxon>Bacteria</taxon>
        <taxon>Pseudomonadati</taxon>
        <taxon>Pseudomonadota</taxon>
        <taxon>Alphaproteobacteria</taxon>
        <taxon>Hyphomicrobiales</taxon>
        <taxon>Pleomorphomonadaceae</taxon>
        <taxon>Pleomorphomonas</taxon>
        <taxon>environmental samples</taxon>
    </lineage>
</organism>
<evidence type="ECO:0000256" key="8">
    <source>
        <dbReference type="ARBA" id="ARBA00034473"/>
    </source>
</evidence>
<evidence type="ECO:0000313" key="10">
    <source>
        <dbReference type="EMBL" id="SCM76847.1"/>
    </source>
</evidence>
<evidence type="ECO:0000256" key="5">
    <source>
        <dbReference type="ARBA" id="ARBA00022448"/>
    </source>
</evidence>
<comment type="function">
    <text evidence="8">Part of the ABC transporter complex UgpBAEC involved in sn-glycerol-3-phosphate (G3P) import. Binds G3P.</text>
</comment>
<evidence type="ECO:0000256" key="2">
    <source>
        <dbReference type="ARBA" id="ARBA00008520"/>
    </source>
</evidence>
<dbReference type="InterPro" id="IPR050490">
    <property type="entry name" value="Bact_solute-bd_prot1"/>
</dbReference>
<evidence type="ECO:0000256" key="6">
    <source>
        <dbReference type="ARBA" id="ARBA00022729"/>
    </source>
</evidence>
<feature type="chain" id="PRO_5012465439" description="sn-glycerol-3-phosphate-binding periplasmic protein UgpB" evidence="9">
    <location>
        <begin position="26"/>
        <end position="422"/>
    </location>
</feature>
<comment type="similarity">
    <text evidence="2">Belongs to the bacterial solute-binding protein 1 family.</text>
</comment>
<comment type="subunit">
    <text evidence="3">The complex is composed of two ATP-binding proteins (UgpC), two transmembrane proteins (UgpA and UgpE) and a solute-binding protein (UgpB).</text>
</comment>
<feature type="signal peptide" evidence="9">
    <location>
        <begin position="1"/>
        <end position="25"/>
    </location>
</feature>
<dbReference type="EMBL" id="FMJD01000008">
    <property type="protein sequence ID" value="SCM76847.1"/>
    <property type="molecule type" value="Genomic_DNA"/>
</dbReference>
<keyword evidence="6 9" id="KW-0732">Signal</keyword>
<dbReference type="PANTHER" id="PTHR43649:SF31">
    <property type="entry name" value="SN-GLYCEROL-3-PHOSPHATE-BINDING PERIPLASMIC PROTEIN UGPB"/>
    <property type="match status" value="1"/>
</dbReference>
<dbReference type="PANTHER" id="PTHR43649">
    <property type="entry name" value="ARABINOSE-BINDING PROTEIN-RELATED"/>
    <property type="match status" value="1"/>
</dbReference>
<evidence type="ECO:0000256" key="4">
    <source>
        <dbReference type="ARBA" id="ARBA00017470"/>
    </source>
</evidence>
<dbReference type="InterPro" id="IPR006059">
    <property type="entry name" value="SBP"/>
</dbReference>
<accession>A0A212LHA1</accession>
<protein>
    <recommendedName>
        <fullName evidence="4">sn-glycerol-3-phosphate-binding periplasmic protein UgpB</fullName>
    </recommendedName>
</protein>
<evidence type="ECO:0000256" key="9">
    <source>
        <dbReference type="SAM" id="SignalP"/>
    </source>
</evidence>
<dbReference type="AlphaFoldDB" id="A0A212LHA1"/>
<dbReference type="CDD" id="cd13585">
    <property type="entry name" value="PBP2_TMBP_like"/>
    <property type="match status" value="1"/>
</dbReference>